<dbReference type="InterPro" id="IPR036320">
    <property type="entry name" value="Glycosyl_Trfase_fam3_N_dom_sf"/>
</dbReference>
<organism evidence="8 9">
    <name type="scientific">Desulfosporosinus youngiae DSM 17734</name>
    <dbReference type="NCBI Taxonomy" id="768710"/>
    <lineage>
        <taxon>Bacteria</taxon>
        <taxon>Bacillati</taxon>
        <taxon>Bacillota</taxon>
        <taxon>Clostridia</taxon>
        <taxon>Eubacteriales</taxon>
        <taxon>Desulfitobacteriaceae</taxon>
        <taxon>Desulfosporosinus</taxon>
    </lineage>
</organism>
<dbReference type="HOGENOM" id="CLU_034315_2_1_9"/>
<comment type="similarity">
    <text evidence="5">Belongs to the anthranilate phosphoribosyltransferase family.</text>
</comment>
<feature type="binding site" evidence="5">
    <location>
        <position position="239"/>
    </location>
    <ligand>
        <name>Mg(2+)</name>
        <dbReference type="ChEBI" id="CHEBI:18420"/>
        <label>2</label>
    </ligand>
</feature>
<keyword evidence="1 5" id="KW-0328">Glycosyltransferase</keyword>
<dbReference type="SUPFAM" id="SSF47648">
    <property type="entry name" value="Nucleoside phosphorylase/phosphoribosyltransferase N-terminal domain"/>
    <property type="match status" value="1"/>
</dbReference>
<comment type="function">
    <text evidence="5">Catalyzes the transfer of the phosphoribosyl group of 5-phosphorylribose-1-pyrophosphate (PRPP) to anthranilate to yield N-(5'-phosphoribosyl)-anthranilate (PRA).</text>
</comment>
<gene>
    <name evidence="5" type="primary">trpD</name>
    <name evidence="8" type="ORF">DesyoDRAFT_2734</name>
</gene>
<comment type="catalytic activity">
    <reaction evidence="5">
        <text>N-(5-phospho-beta-D-ribosyl)anthranilate + diphosphate = 5-phospho-alpha-D-ribose 1-diphosphate + anthranilate</text>
        <dbReference type="Rhea" id="RHEA:11768"/>
        <dbReference type="ChEBI" id="CHEBI:16567"/>
        <dbReference type="ChEBI" id="CHEBI:18277"/>
        <dbReference type="ChEBI" id="CHEBI:33019"/>
        <dbReference type="ChEBI" id="CHEBI:58017"/>
        <dbReference type="EC" id="2.4.2.18"/>
    </reaction>
</comment>
<feature type="binding site" evidence="5">
    <location>
        <position position="240"/>
    </location>
    <ligand>
        <name>Mg(2+)</name>
        <dbReference type="ChEBI" id="CHEBI:18420"/>
        <label>2</label>
    </ligand>
</feature>
<feature type="binding site" evidence="5">
    <location>
        <position position="89"/>
    </location>
    <ligand>
        <name>anthranilate</name>
        <dbReference type="ChEBI" id="CHEBI:16567"/>
        <label>1</label>
    </ligand>
</feature>
<keyword evidence="4 5" id="KW-0057">Aromatic amino acid biosynthesis</keyword>
<proteinExistence type="inferred from homology"/>
<dbReference type="Pfam" id="PF02885">
    <property type="entry name" value="Glycos_trans_3N"/>
    <property type="match status" value="1"/>
</dbReference>
<dbReference type="PANTHER" id="PTHR43285">
    <property type="entry name" value="ANTHRANILATE PHOSPHORIBOSYLTRANSFERASE"/>
    <property type="match status" value="1"/>
</dbReference>
<name>H5Y4Q2_9FIRM</name>
<comment type="pathway">
    <text evidence="5">Amino-acid biosynthesis; L-tryptophan biosynthesis; L-tryptophan from chorismate: step 2/5.</text>
</comment>
<evidence type="ECO:0000259" key="6">
    <source>
        <dbReference type="Pfam" id="PF00591"/>
    </source>
</evidence>
<dbReference type="Gene3D" id="1.20.970.10">
    <property type="entry name" value="Transferase, Pyrimidine Nucleoside Phosphorylase, Chain C"/>
    <property type="match status" value="1"/>
</dbReference>
<dbReference type="STRING" id="768710.DesyoDRAFT_2734"/>
<evidence type="ECO:0000256" key="2">
    <source>
        <dbReference type="ARBA" id="ARBA00022679"/>
    </source>
</evidence>
<evidence type="ECO:0000256" key="1">
    <source>
        <dbReference type="ARBA" id="ARBA00022676"/>
    </source>
</evidence>
<comment type="caution">
    <text evidence="5">Lacks conserved residue(s) required for the propagation of feature annotation.</text>
</comment>
<evidence type="ECO:0000256" key="3">
    <source>
        <dbReference type="ARBA" id="ARBA00022822"/>
    </source>
</evidence>
<dbReference type="OrthoDB" id="9806430at2"/>
<dbReference type="SUPFAM" id="SSF52418">
    <property type="entry name" value="Nucleoside phosphorylase/phosphoribosyltransferase catalytic domain"/>
    <property type="match status" value="1"/>
</dbReference>
<dbReference type="GO" id="GO:0000287">
    <property type="term" value="F:magnesium ion binding"/>
    <property type="evidence" value="ECO:0007669"/>
    <property type="project" value="UniProtKB-UniRule"/>
</dbReference>
<dbReference type="RefSeq" id="WP_007783843.1">
    <property type="nucleotide sequence ID" value="NZ_CM001441.1"/>
</dbReference>
<keyword evidence="3 5" id="KW-0822">Tryptophan biosynthesis</keyword>
<feature type="domain" description="Glycosyl transferase family 3 N-terminal" evidence="7">
    <location>
        <begin position="12"/>
        <end position="70"/>
    </location>
</feature>
<keyword evidence="5" id="KW-0460">Magnesium</keyword>
<dbReference type="InterPro" id="IPR017459">
    <property type="entry name" value="Glycosyl_Trfase_fam3_N_dom"/>
</dbReference>
<protein>
    <recommendedName>
        <fullName evidence="5">Anthranilate phosphoribosyltransferase</fullName>
        <ecNumber evidence="5">2.4.2.18</ecNumber>
    </recommendedName>
</protein>
<dbReference type="HAMAP" id="MF_00211">
    <property type="entry name" value="TrpD"/>
    <property type="match status" value="1"/>
</dbReference>
<dbReference type="EC" id="2.4.2.18" evidence="5"/>
<dbReference type="GO" id="GO:0000162">
    <property type="term" value="P:L-tryptophan biosynthetic process"/>
    <property type="evidence" value="ECO:0007669"/>
    <property type="project" value="UniProtKB-UniRule"/>
</dbReference>
<dbReference type="EMBL" id="CM001441">
    <property type="protein sequence ID" value="EHQ89788.1"/>
    <property type="molecule type" value="Genomic_DNA"/>
</dbReference>
<feature type="binding site" evidence="5">
    <location>
        <position position="129"/>
    </location>
    <ligand>
        <name>5-phospho-alpha-D-ribose 1-diphosphate</name>
        <dbReference type="ChEBI" id="CHEBI:58017"/>
    </ligand>
</feature>
<sequence>MCAEKAKEFGSVITRLIQSQNITRKEAKAVFSEILRNEPSPMNQGAFLAALAAKGETAEEIAGSWEAIYELDTVKVNPETELPLVDNSGTGMDSFKTFNISTAASIIAAANGIRMAKHGSRAITSYCGTIDILEELGVDVECHPEIVKKSIEKAGIGIFNGMSPQVHPQALGRILAQISFGTVLNIAASLANPALPQYGVRGVYAKEMLEPVARVMKEIGYKKALVVHGVTEDGTLGMDEASNLGETFIAELKEDGSILKYSFTPEDLGIKRGRKEEIASLNNLKEETIRMLALLNGKDWGARSDIVCLNAALIVYLMNQVSTIREGFEKAQEIIAAGKAMEKLRDWVAAQNHNPEKGLARLEKLTRKALAG</sequence>
<keyword evidence="5" id="KW-0028">Amino-acid biosynthesis</keyword>
<comment type="subunit">
    <text evidence="5">Homodimer.</text>
</comment>
<feature type="binding site" evidence="5">
    <location>
        <position position="89"/>
    </location>
    <ligand>
        <name>5-phospho-alpha-D-ribose 1-diphosphate</name>
        <dbReference type="ChEBI" id="CHEBI:58017"/>
    </ligand>
</feature>
<dbReference type="UniPathway" id="UPA00035">
    <property type="reaction ID" value="UER00041"/>
</dbReference>
<accession>H5Y4Q2</accession>
<feature type="binding site" evidence="5">
    <location>
        <begin position="117"/>
        <end position="125"/>
    </location>
    <ligand>
        <name>5-phospho-alpha-D-ribose 1-diphosphate</name>
        <dbReference type="ChEBI" id="CHEBI:58017"/>
    </ligand>
</feature>
<feature type="domain" description="Glycosyl transferase family 3" evidence="6">
    <location>
        <begin position="83"/>
        <end position="341"/>
    </location>
</feature>
<reference evidence="8 9" key="1">
    <citation type="submission" date="2011-11" db="EMBL/GenBank/DDBJ databases">
        <title>The Noncontiguous Finished genome of Desulfosporosinus youngiae DSM 17734.</title>
        <authorList>
            <consortium name="US DOE Joint Genome Institute (JGI-PGF)"/>
            <person name="Lucas S."/>
            <person name="Han J."/>
            <person name="Lapidus A."/>
            <person name="Cheng J.-F."/>
            <person name="Goodwin L."/>
            <person name="Pitluck S."/>
            <person name="Peters L."/>
            <person name="Ovchinnikova G."/>
            <person name="Lu M."/>
            <person name="Land M.L."/>
            <person name="Hauser L."/>
            <person name="Pester M."/>
            <person name="Spring S."/>
            <person name="Ollivier B."/>
            <person name="Rattei T."/>
            <person name="Klenk H.-P."/>
            <person name="Wagner M."/>
            <person name="Loy A."/>
            <person name="Woyke T.J."/>
        </authorList>
    </citation>
    <scope>NUCLEOTIDE SEQUENCE [LARGE SCALE GENOMIC DNA]</scope>
    <source>
        <strain evidence="8 9">DSM 17734</strain>
    </source>
</reference>
<evidence type="ECO:0000259" key="7">
    <source>
        <dbReference type="Pfam" id="PF02885"/>
    </source>
</evidence>
<evidence type="ECO:0000313" key="8">
    <source>
        <dbReference type="EMBL" id="EHQ89788.1"/>
    </source>
</evidence>
<dbReference type="eggNOG" id="COG0547">
    <property type="taxonomic scope" value="Bacteria"/>
</dbReference>
<feature type="binding site" evidence="5">
    <location>
        <position position="240"/>
    </location>
    <ligand>
        <name>Mg(2+)</name>
        <dbReference type="ChEBI" id="CHEBI:18420"/>
        <label>1</label>
    </ligand>
</feature>
<dbReference type="GO" id="GO:0004048">
    <property type="term" value="F:anthranilate phosphoribosyltransferase activity"/>
    <property type="evidence" value="ECO:0007669"/>
    <property type="project" value="UniProtKB-UniRule"/>
</dbReference>
<keyword evidence="2 5" id="KW-0808">Transferase</keyword>
<dbReference type="Proteomes" id="UP000005104">
    <property type="component" value="Chromosome"/>
</dbReference>
<dbReference type="Pfam" id="PF00591">
    <property type="entry name" value="Glycos_transf_3"/>
    <property type="match status" value="1"/>
</dbReference>
<evidence type="ECO:0000256" key="5">
    <source>
        <dbReference type="HAMAP-Rule" id="MF_00211"/>
    </source>
</evidence>
<dbReference type="NCBIfam" id="TIGR01245">
    <property type="entry name" value="trpD"/>
    <property type="match status" value="1"/>
</dbReference>
<comment type="cofactor">
    <cofactor evidence="5">
        <name>Mg(2+)</name>
        <dbReference type="ChEBI" id="CHEBI:18420"/>
    </cofactor>
    <text evidence="5">Binds 2 magnesium ions per monomer.</text>
</comment>
<dbReference type="InterPro" id="IPR005940">
    <property type="entry name" value="Anthranilate_Pribosyl_Tfrase"/>
</dbReference>
<evidence type="ECO:0000256" key="4">
    <source>
        <dbReference type="ARBA" id="ARBA00023141"/>
    </source>
</evidence>
<keyword evidence="5" id="KW-0479">Metal-binding</keyword>
<dbReference type="InterPro" id="IPR000312">
    <property type="entry name" value="Glycosyl_Trfase_fam3"/>
</dbReference>
<evidence type="ECO:0000313" key="9">
    <source>
        <dbReference type="Proteomes" id="UP000005104"/>
    </source>
</evidence>
<dbReference type="InterPro" id="IPR035902">
    <property type="entry name" value="Nuc_phospho_transferase"/>
</dbReference>
<feature type="binding site" evidence="5">
    <location>
        <begin position="99"/>
        <end position="102"/>
    </location>
    <ligand>
        <name>5-phospho-alpha-D-ribose 1-diphosphate</name>
        <dbReference type="ChEBI" id="CHEBI:58017"/>
    </ligand>
</feature>
<feature type="binding site" evidence="5">
    <location>
        <position position="97"/>
    </location>
    <ligand>
        <name>5-phospho-alpha-D-ribose 1-diphosphate</name>
        <dbReference type="ChEBI" id="CHEBI:58017"/>
    </ligand>
</feature>
<feature type="binding site" evidence="5">
    <location>
        <position position="101"/>
    </location>
    <ligand>
        <name>Mg(2+)</name>
        <dbReference type="ChEBI" id="CHEBI:18420"/>
        <label>1</label>
    </ligand>
</feature>
<dbReference type="Gene3D" id="3.40.1030.10">
    <property type="entry name" value="Nucleoside phosphorylase/phosphoribosyltransferase catalytic domain"/>
    <property type="match status" value="1"/>
</dbReference>
<dbReference type="PANTHER" id="PTHR43285:SF2">
    <property type="entry name" value="ANTHRANILATE PHOSPHORIBOSYLTRANSFERASE"/>
    <property type="match status" value="1"/>
</dbReference>
<dbReference type="AlphaFoldDB" id="H5Y4Q2"/>
<dbReference type="GO" id="GO:0005829">
    <property type="term" value="C:cytosol"/>
    <property type="evidence" value="ECO:0007669"/>
    <property type="project" value="TreeGrafter"/>
</dbReference>
<keyword evidence="9" id="KW-1185">Reference proteome</keyword>